<dbReference type="Pfam" id="PF01902">
    <property type="entry name" value="Diphthami_syn_2"/>
    <property type="match status" value="1"/>
</dbReference>
<dbReference type="InterPro" id="IPR014729">
    <property type="entry name" value="Rossmann-like_a/b/a_fold"/>
</dbReference>
<dbReference type="AlphaFoldDB" id="A0A4R6YYP8"/>
<name>A0A4R6YYP8_9GAMM</name>
<dbReference type="Gene3D" id="3.40.50.620">
    <property type="entry name" value="HUPs"/>
    <property type="match status" value="1"/>
</dbReference>
<dbReference type="SUPFAM" id="SSF52402">
    <property type="entry name" value="Adenine nucleotide alpha hydrolases-like"/>
    <property type="match status" value="1"/>
</dbReference>
<evidence type="ECO:0000313" key="3">
    <source>
        <dbReference type="Proteomes" id="UP000295293"/>
    </source>
</evidence>
<dbReference type="PANTHER" id="PTHR12196">
    <property type="entry name" value="DOMAIN OF UNKNOWN FUNCTION 71 DUF71 -CONTAINING PROTEIN"/>
    <property type="match status" value="1"/>
</dbReference>
<dbReference type="Gene3D" id="3.90.1490.10">
    <property type="entry name" value="putative n-type atp pyrophosphatase, domain 2"/>
    <property type="match status" value="1"/>
</dbReference>
<dbReference type="InterPro" id="IPR002761">
    <property type="entry name" value="Diphthami_syn_dom"/>
</dbReference>
<dbReference type="NCBIfam" id="TIGR00290">
    <property type="entry name" value="MJ0570_dom"/>
    <property type="match status" value="1"/>
</dbReference>
<dbReference type="InterPro" id="IPR030662">
    <property type="entry name" value="DPH6/MJ0570"/>
</dbReference>
<dbReference type="RefSeq" id="WP_133818692.1">
    <property type="nucleotide sequence ID" value="NZ_SNZH01000006.1"/>
</dbReference>
<sequence length="219" mass="24443">MQEQRYAVSWSGGKDSALSLWRLWQQSGPPQTLVTTLFDDGARTRSHRLRPDVLRAQAAAMNLRVMELATSLPDYRRNFSDCLARLRDTDGIAAVAFGDIDLEAHRSWCRSVCAELSLECLHPLWEAPREALLEEFLAAGFVTRLVAVQDGKLDAGLLGRVLDTGLIGEFRRAGIDLCGENGEYHTVVVDGPCFHRPLRLRDAGRDHADGYSFVDFVLE</sequence>
<protein>
    <submittedName>
        <fullName evidence="2">Uncharacterized protein (TIGR00290 family)</fullName>
    </submittedName>
</protein>
<dbReference type="PANTHER" id="PTHR12196:SF2">
    <property type="entry name" value="DIPHTHINE--AMMONIA LIGASE"/>
    <property type="match status" value="1"/>
</dbReference>
<dbReference type="OrthoDB" id="3572539at2"/>
<evidence type="ECO:0000259" key="1">
    <source>
        <dbReference type="Pfam" id="PF01902"/>
    </source>
</evidence>
<keyword evidence="3" id="KW-1185">Reference proteome</keyword>
<evidence type="ECO:0000313" key="2">
    <source>
        <dbReference type="EMBL" id="TDR43943.1"/>
    </source>
</evidence>
<proteinExistence type="predicted"/>
<organism evidence="2 3">
    <name type="scientific">Tahibacter aquaticus</name>
    <dbReference type="NCBI Taxonomy" id="520092"/>
    <lineage>
        <taxon>Bacteria</taxon>
        <taxon>Pseudomonadati</taxon>
        <taxon>Pseudomonadota</taxon>
        <taxon>Gammaproteobacteria</taxon>
        <taxon>Lysobacterales</taxon>
        <taxon>Rhodanobacteraceae</taxon>
        <taxon>Tahibacter</taxon>
    </lineage>
</organism>
<reference evidence="2 3" key="1">
    <citation type="submission" date="2019-03" db="EMBL/GenBank/DDBJ databases">
        <title>Genomic Encyclopedia of Type Strains, Phase IV (KMG-IV): sequencing the most valuable type-strain genomes for metagenomic binning, comparative biology and taxonomic classification.</title>
        <authorList>
            <person name="Goeker M."/>
        </authorList>
    </citation>
    <scope>NUCLEOTIDE SEQUENCE [LARGE SCALE GENOMIC DNA]</scope>
    <source>
        <strain evidence="2 3">DSM 21667</strain>
    </source>
</reference>
<dbReference type="CDD" id="cd01994">
    <property type="entry name" value="AANH_PF0828-like"/>
    <property type="match status" value="1"/>
</dbReference>
<feature type="domain" description="Diphthamide synthase" evidence="1">
    <location>
        <begin position="5"/>
        <end position="208"/>
    </location>
</feature>
<dbReference type="GO" id="GO:0017178">
    <property type="term" value="F:diphthine-ammonia ligase activity"/>
    <property type="evidence" value="ECO:0007669"/>
    <property type="project" value="TreeGrafter"/>
</dbReference>
<accession>A0A4R6YYP8</accession>
<dbReference type="Proteomes" id="UP000295293">
    <property type="component" value="Unassembled WGS sequence"/>
</dbReference>
<comment type="caution">
    <text evidence="2">The sequence shown here is derived from an EMBL/GenBank/DDBJ whole genome shotgun (WGS) entry which is preliminary data.</text>
</comment>
<dbReference type="GO" id="GO:0017183">
    <property type="term" value="P:protein histidyl modification to diphthamide"/>
    <property type="evidence" value="ECO:0007669"/>
    <property type="project" value="TreeGrafter"/>
</dbReference>
<gene>
    <name evidence="2" type="ORF">DFR29_10685</name>
</gene>
<dbReference type="EMBL" id="SNZH01000006">
    <property type="protein sequence ID" value="TDR43943.1"/>
    <property type="molecule type" value="Genomic_DNA"/>
</dbReference>